<evidence type="ECO:0000313" key="4">
    <source>
        <dbReference type="EnsemblMetazoa" id="HelroP175457"/>
    </source>
</evidence>
<keyword evidence="2" id="KW-0732">Signal</keyword>
<dbReference type="PANTHER" id="PTHR24637">
    <property type="entry name" value="COLLAGEN"/>
    <property type="match status" value="1"/>
</dbReference>
<dbReference type="PANTHER" id="PTHR24637:SF421">
    <property type="entry name" value="CUTICLE COLLAGEN DPY-2"/>
    <property type="match status" value="1"/>
</dbReference>
<dbReference type="KEGG" id="hro:HELRODRAFT_175457"/>
<reference evidence="5" key="1">
    <citation type="submission" date="2012-12" db="EMBL/GenBank/DDBJ databases">
        <authorList>
            <person name="Hellsten U."/>
            <person name="Grimwood J."/>
            <person name="Chapman J.A."/>
            <person name="Shapiro H."/>
            <person name="Aerts A."/>
            <person name="Otillar R.P."/>
            <person name="Terry A.Y."/>
            <person name="Boore J.L."/>
            <person name="Simakov O."/>
            <person name="Marletaz F."/>
            <person name="Cho S.-J."/>
            <person name="Edsinger-Gonzales E."/>
            <person name="Havlak P."/>
            <person name="Kuo D.-H."/>
            <person name="Larsson T."/>
            <person name="Lv J."/>
            <person name="Arendt D."/>
            <person name="Savage R."/>
            <person name="Osoegawa K."/>
            <person name="de Jong P."/>
            <person name="Lindberg D.R."/>
            <person name="Seaver E.C."/>
            <person name="Weisblat D.A."/>
            <person name="Putnam N.H."/>
            <person name="Grigoriev I.V."/>
            <person name="Rokhsar D.S."/>
        </authorList>
    </citation>
    <scope>NUCLEOTIDE SEQUENCE</scope>
</reference>
<reference evidence="4" key="3">
    <citation type="submission" date="2015-06" db="UniProtKB">
        <authorList>
            <consortium name="EnsemblMetazoa"/>
        </authorList>
    </citation>
    <scope>IDENTIFICATION</scope>
</reference>
<dbReference type="EnsemblMetazoa" id="HelroT175457">
    <property type="protein sequence ID" value="HelroP175457"/>
    <property type="gene ID" value="HelroG175457"/>
</dbReference>
<gene>
    <name evidence="4" type="primary">20205399</name>
    <name evidence="3" type="ORF">HELRODRAFT_175457</name>
</gene>
<evidence type="ECO:0000313" key="3">
    <source>
        <dbReference type="EMBL" id="ESO00954.1"/>
    </source>
</evidence>
<feature type="signal peptide" evidence="2">
    <location>
        <begin position="1"/>
        <end position="24"/>
    </location>
</feature>
<dbReference type="Proteomes" id="UP000015101">
    <property type="component" value="Unassembled WGS sequence"/>
</dbReference>
<organism evidence="4 5">
    <name type="scientific">Helobdella robusta</name>
    <name type="common">Californian leech</name>
    <dbReference type="NCBI Taxonomy" id="6412"/>
    <lineage>
        <taxon>Eukaryota</taxon>
        <taxon>Metazoa</taxon>
        <taxon>Spiralia</taxon>
        <taxon>Lophotrochozoa</taxon>
        <taxon>Annelida</taxon>
        <taxon>Clitellata</taxon>
        <taxon>Hirudinea</taxon>
        <taxon>Rhynchobdellida</taxon>
        <taxon>Glossiphoniidae</taxon>
        <taxon>Helobdella</taxon>
    </lineage>
</organism>
<dbReference type="GeneID" id="20205399"/>
<keyword evidence="5" id="KW-1185">Reference proteome</keyword>
<dbReference type="InterPro" id="IPR008160">
    <property type="entry name" value="Collagen"/>
</dbReference>
<sequence length="151" mass="16121">MFSPNFIFLLFIAISLTFNMSVLADGPAVGPPSIPCPAGPPGMPGRPGAPGVDGMPGFPGPKGQSGIKGEVGPRGRLPEAEAAVLTCYRCANIDNYFDCNELSPAYYRHFCNGTKCLYSVSAFYNSGHNDPWRKELSVVEKTNLTISFSTP</sequence>
<dbReference type="HOGENOM" id="CLU_1733486_0_0_1"/>
<accession>T1F9A0</accession>
<dbReference type="Pfam" id="PF01391">
    <property type="entry name" value="Collagen"/>
    <property type="match status" value="1"/>
</dbReference>
<protein>
    <recommendedName>
        <fullName evidence="6">Collagen IV NC1 domain-containing protein</fullName>
    </recommendedName>
</protein>
<name>T1F9A0_HELRO</name>
<dbReference type="CTD" id="20205399"/>
<dbReference type="EMBL" id="KB096864">
    <property type="protein sequence ID" value="ESO00954.1"/>
    <property type="molecule type" value="Genomic_DNA"/>
</dbReference>
<feature type="region of interest" description="Disordered" evidence="1">
    <location>
        <begin position="52"/>
        <end position="73"/>
    </location>
</feature>
<proteinExistence type="predicted"/>
<feature type="chain" id="PRO_5010980406" description="Collagen IV NC1 domain-containing protein" evidence="2">
    <location>
        <begin position="25"/>
        <end position="151"/>
    </location>
</feature>
<evidence type="ECO:0008006" key="6">
    <source>
        <dbReference type="Google" id="ProtNLM"/>
    </source>
</evidence>
<reference evidence="3 5" key="2">
    <citation type="journal article" date="2013" name="Nature">
        <title>Insights into bilaterian evolution from three spiralian genomes.</title>
        <authorList>
            <person name="Simakov O."/>
            <person name="Marletaz F."/>
            <person name="Cho S.J."/>
            <person name="Edsinger-Gonzales E."/>
            <person name="Havlak P."/>
            <person name="Hellsten U."/>
            <person name="Kuo D.H."/>
            <person name="Larsson T."/>
            <person name="Lv J."/>
            <person name="Arendt D."/>
            <person name="Savage R."/>
            <person name="Osoegawa K."/>
            <person name="de Jong P."/>
            <person name="Grimwood J."/>
            <person name="Chapman J.A."/>
            <person name="Shapiro H."/>
            <person name="Aerts A."/>
            <person name="Otillar R.P."/>
            <person name="Terry A.Y."/>
            <person name="Boore J.L."/>
            <person name="Grigoriev I.V."/>
            <person name="Lindberg D.R."/>
            <person name="Seaver E.C."/>
            <person name="Weisblat D.A."/>
            <person name="Putnam N.H."/>
            <person name="Rokhsar D.S."/>
        </authorList>
    </citation>
    <scope>NUCLEOTIDE SEQUENCE</scope>
</reference>
<evidence type="ECO:0000256" key="2">
    <source>
        <dbReference type="SAM" id="SignalP"/>
    </source>
</evidence>
<evidence type="ECO:0000313" key="5">
    <source>
        <dbReference type="Proteomes" id="UP000015101"/>
    </source>
</evidence>
<dbReference type="AlphaFoldDB" id="T1F9A0"/>
<dbReference type="RefSeq" id="XP_009021125.1">
    <property type="nucleotide sequence ID" value="XM_009022877.1"/>
</dbReference>
<evidence type="ECO:0000256" key="1">
    <source>
        <dbReference type="SAM" id="MobiDB-lite"/>
    </source>
</evidence>
<dbReference type="EMBL" id="AMQM01005284">
    <property type="status" value="NOT_ANNOTATED_CDS"/>
    <property type="molecule type" value="Genomic_DNA"/>
</dbReference>
<dbReference type="InParanoid" id="T1F9A0"/>